<keyword evidence="3" id="KW-1185">Reference proteome</keyword>
<organism evidence="2 3">
    <name type="scientific">Lacrimispora celerecrescens</name>
    <dbReference type="NCBI Taxonomy" id="29354"/>
    <lineage>
        <taxon>Bacteria</taxon>
        <taxon>Bacillati</taxon>
        <taxon>Bacillota</taxon>
        <taxon>Clostridia</taxon>
        <taxon>Lachnospirales</taxon>
        <taxon>Lachnospiraceae</taxon>
        <taxon>Lacrimispora</taxon>
    </lineage>
</organism>
<dbReference type="InterPro" id="IPR049458">
    <property type="entry name" value="EpsG-like"/>
</dbReference>
<keyword evidence="1" id="KW-0812">Transmembrane</keyword>
<feature type="transmembrane region" description="Helical" evidence="1">
    <location>
        <begin position="322"/>
        <end position="342"/>
    </location>
</feature>
<keyword evidence="1" id="KW-0472">Membrane</keyword>
<evidence type="ECO:0000313" key="2">
    <source>
        <dbReference type="EMBL" id="KEZ91586.1"/>
    </source>
</evidence>
<sequence length="358" mass="42634">MTYFMMILITGILINICLPYMKQQTLGTISIFGYEFRFKREFFIAIVALPMFLLLALQYAVNSDYDNYIKIFYQVQLGESNIEIGYRLINKMTAMLNLDFQWIYIIMYGISFVLLVKCLLPYSEDIFLSLILLFFCFFEIVFIQIRQLAAVLICMSAFHLIAEKKMWRYFLAVLIACSFHKSAVIMLPMYFFLTYDFKFTYYLMIGGALFGLGFFSNRWIPFLLGKFIPERVGWFQMYKSNPISKWQSLFILLMLVIVILYYDQIKEMHAFNRILLNAFLLRIIIYLCGNWIPENRRFGFYFYLPITILIPNLLAREKNKYLKSLLSFIVCASVFVVFWLQYGGREWMNYKSIFSRIG</sequence>
<dbReference type="Proteomes" id="UP000028525">
    <property type="component" value="Unassembled WGS sequence"/>
</dbReference>
<feature type="transmembrane region" description="Helical" evidence="1">
    <location>
        <begin position="167"/>
        <end position="192"/>
    </location>
</feature>
<dbReference type="STRING" id="29354.IO98_02615"/>
<accession>A0A084JRK2</accession>
<feature type="transmembrane region" description="Helical" evidence="1">
    <location>
        <begin position="298"/>
        <end position="315"/>
    </location>
</feature>
<dbReference type="OrthoDB" id="1861572at2"/>
<feature type="transmembrane region" description="Helical" evidence="1">
    <location>
        <begin position="243"/>
        <end position="262"/>
    </location>
</feature>
<name>A0A084JRK2_9FIRM</name>
<comment type="caution">
    <text evidence="2">The sequence shown here is derived from an EMBL/GenBank/DDBJ whole genome shotgun (WGS) entry which is preliminary data.</text>
</comment>
<dbReference type="Pfam" id="PF14897">
    <property type="entry name" value="EpsG"/>
    <property type="match status" value="1"/>
</dbReference>
<feature type="transmembrane region" description="Helical" evidence="1">
    <location>
        <begin position="199"/>
        <end position="220"/>
    </location>
</feature>
<feature type="transmembrane region" description="Helical" evidence="1">
    <location>
        <begin position="274"/>
        <end position="292"/>
    </location>
</feature>
<gene>
    <name evidence="2" type="ORF">IO98_02615</name>
</gene>
<protein>
    <recommendedName>
        <fullName evidence="4">EpsG family protein</fullName>
    </recommendedName>
</protein>
<evidence type="ECO:0000256" key="1">
    <source>
        <dbReference type="SAM" id="Phobius"/>
    </source>
</evidence>
<feature type="transmembrane region" description="Helical" evidence="1">
    <location>
        <begin position="132"/>
        <end position="161"/>
    </location>
</feature>
<keyword evidence="1" id="KW-1133">Transmembrane helix</keyword>
<proteinExistence type="predicted"/>
<dbReference type="EMBL" id="JPME01000003">
    <property type="protein sequence ID" value="KEZ91586.1"/>
    <property type="molecule type" value="Genomic_DNA"/>
</dbReference>
<dbReference type="AlphaFoldDB" id="A0A084JRK2"/>
<reference evidence="2 3" key="1">
    <citation type="submission" date="2014-07" db="EMBL/GenBank/DDBJ databases">
        <title>Draft genome of Clostridium celerecrescens 152B isolated from sediments associated with methane hydrate from Krishna Godavari basin.</title>
        <authorList>
            <person name="Honkalas V.S."/>
            <person name="Dabir A.P."/>
            <person name="Arora P."/>
            <person name="Dhakephalkar P.K."/>
        </authorList>
    </citation>
    <scope>NUCLEOTIDE SEQUENCE [LARGE SCALE GENOMIC DNA]</scope>
    <source>
        <strain evidence="2 3">152B</strain>
    </source>
</reference>
<feature type="transmembrane region" description="Helical" evidence="1">
    <location>
        <begin position="6"/>
        <end position="21"/>
    </location>
</feature>
<feature type="transmembrane region" description="Helical" evidence="1">
    <location>
        <begin position="42"/>
        <end position="61"/>
    </location>
</feature>
<feature type="transmembrane region" description="Helical" evidence="1">
    <location>
        <begin position="102"/>
        <end position="120"/>
    </location>
</feature>
<evidence type="ECO:0008006" key="4">
    <source>
        <dbReference type="Google" id="ProtNLM"/>
    </source>
</evidence>
<evidence type="ECO:0000313" key="3">
    <source>
        <dbReference type="Proteomes" id="UP000028525"/>
    </source>
</evidence>